<dbReference type="SMART" id="SM00860">
    <property type="entry name" value="SMI1_KNR4"/>
    <property type="match status" value="1"/>
</dbReference>
<dbReference type="Gene3D" id="3.40.1580.10">
    <property type="entry name" value="SMI1/KNR4-like"/>
    <property type="match status" value="1"/>
</dbReference>
<keyword evidence="3" id="KW-1185">Reference proteome</keyword>
<protein>
    <submittedName>
        <fullName evidence="2">Cell wall assembly protein</fullName>
    </submittedName>
</protein>
<dbReference type="eggNOG" id="ENOG502ZBUK">
    <property type="taxonomic scope" value="Bacteria"/>
</dbReference>
<evidence type="ECO:0000313" key="3">
    <source>
        <dbReference type="Proteomes" id="UP000030528"/>
    </source>
</evidence>
<comment type="caution">
    <text evidence="2">The sequence shown here is derived from an EMBL/GenBank/DDBJ whole genome shotgun (WGS) entry which is preliminary data.</text>
</comment>
<dbReference type="AlphaFoldDB" id="A0A0A5GC39"/>
<dbReference type="InterPro" id="IPR037883">
    <property type="entry name" value="Knr4/Smi1-like_sf"/>
</dbReference>
<dbReference type="Pfam" id="PF14567">
    <property type="entry name" value="SUKH_5"/>
    <property type="match status" value="1"/>
</dbReference>
<dbReference type="STRING" id="1385510.GCA_000425205_03650"/>
<accession>A0A0A5GC39</accession>
<dbReference type="RefSeq" id="WP_026801816.1">
    <property type="nucleotide sequence ID" value="NZ_AULI01000025.1"/>
</dbReference>
<dbReference type="OrthoDB" id="1944463at2"/>
<name>A0A0A5GC39_9BACI</name>
<dbReference type="Proteomes" id="UP000030528">
    <property type="component" value="Unassembled WGS sequence"/>
</dbReference>
<evidence type="ECO:0000259" key="1">
    <source>
        <dbReference type="SMART" id="SM00860"/>
    </source>
</evidence>
<dbReference type="InterPro" id="IPR018958">
    <property type="entry name" value="Knr4/Smi1-like_dom"/>
</dbReference>
<organism evidence="2 3">
    <name type="scientific">Pontibacillus halophilus JSM 076056 = DSM 19796</name>
    <dbReference type="NCBI Taxonomy" id="1385510"/>
    <lineage>
        <taxon>Bacteria</taxon>
        <taxon>Bacillati</taxon>
        <taxon>Bacillota</taxon>
        <taxon>Bacilli</taxon>
        <taxon>Bacillales</taxon>
        <taxon>Bacillaceae</taxon>
        <taxon>Pontibacillus</taxon>
    </lineage>
</organism>
<reference evidence="2 3" key="1">
    <citation type="submission" date="2013-08" db="EMBL/GenBank/DDBJ databases">
        <authorList>
            <person name="Huang J."/>
            <person name="Wang G."/>
        </authorList>
    </citation>
    <scope>NUCLEOTIDE SEQUENCE [LARGE SCALE GENOMIC DNA]</scope>
    <source>
        <strain evidence="2 3">JSM 076056</strain>
    </source>
</reference>
<feature type="domain" description="Knr4/Smi1-like" evidence="1">
    <location>
        <begin position="25"/>
        <end position="150"/>
    </location>
</feature>
<proteinExistence type="predicted"/>
<sequence>MSINTYQKAKELISSEGALADFVGGCSEELIRLAERKLNLSFSPIYKNYLRSFGAGNFGSQEVYGIIDKNFVNSSVPDAIWFTLSEREEIDLPDTLLVIYDTGSDELYCLDFNQIEASGEPKVVSFIPGVNIGDQTYEVIADDFGDYLLDLVEREL</sequence>
<dbReference type="EMBL" id="AVPE01000025">
    <property type="protein sequence ID" value="KGX88768.1"/>
    <property type="molecule type" value="Genomic_DNA"/>
</dbReference>
<evidence type="ECO:0000313" key="2">
    <source>
        <dbReference type="EMBL" id="KGX88768.1"/>
    </source>
</evidence>
<dbReference type="SUPFAM" id="SSF160631">
    <property type="entry name" value="SMI1/KNR4-like"/>
    <property type="match status" value="1"/>
</dbReference>
<gene>
    <name evidence="2" type="ORF">N781_09625</name>
</gene>